<dbReference type="InterPro" id="IPR036709">
    <property type="entry name" value="Autotransporte_beta_dom_sf"/>
</dbReference>
<dbReference type="SUPFAM" id="SSF103515">
    <property type="entry name" value="Autotransporter"/>
    <property type="match status" value="1"/>
</dbReference>
<dbReference type="Gene3D" id="2.40.128.130">
    <property type="entry name" value="Autotransporter beta-domain"/>
    <property type="match status" value="1"/>
</dbReference>
<dbReference type="EMBL" id="SITD01000058">
    <property type="protein sequence ID" value="TBM25846.1"/>
    <property type="molecule type" value="Genomic_DNA"/>
</dbReference>
<dbReference type="InterPro" id="IPR005546">
    <property type="entry name" value="Autotransporte_beta"/>
</dbReference>
<sequence>EHVNRPEGGSYIANLAAANTLFNTRLHDRLGETQYVDALTGEKKVTSLWLRQVGRHNNWRDSSGQLKTQSNSYVAQLGGDVAQWSTDGLNRGHLGLMTGYANSHNQTHSSVTGYDSKGSINGYSAGVYGTWFANDAEKSGLYVDSWLQYSWFNNHVNGEQLASESYKSKGLTASLETGYTLKMGEFTGSQGTLNEWFIQPQAQATWMGVKADKHREDNGTRVNSEGDGNVQTRLGMRAYLKSHHAMDEGKGRTFEPFIEANWLHNTRSYSAKMDDVRISQAGARNIGEVKVGVEGQINPRLNLWGNVGTQVGDKGYNDSTAMLGVKVNF</sequence>
<dbReference type="PANTHER" id="PTHR12338:SF5">
    <property type="entry name" value="ANTIGEN 43-RELATED"/>
    <property type="match status" value="1"/>
</dbReference>
<gene>
    <name evidence="2" type="ORF">EYY89_11285</name>
</gene>
<reference evidence="2 3" key="1">
    <citation type="submission" date="2019-02" db="EMBL/GenBank/DDBJ databases">
        <title>Comparative genomic analysis of the Hafnia genus genomes.</title>
        <authorList>
            <person name="Zhiqiu Y."/>
            <person name="Chao Y."/>
            <person name="Yuhui D."/>
            <person name="Di H."/>
            <person name="Bin L."/>
        </authorList>
    </citation>
    <scope>NUCLEOTIDE SEQUENCE [LARGE SCALE GENOMIC DNA]</scope>
    <source>
        <strain evidence="2 3">PCM_1194</strain>
    </source>
</reference>
<dbReference type="GO" id="GO:0019867">
    <property type="term" value="C:outer membrane"/>
    <property type="evidence" value="ECO:0007669"/>
    <property type="project" value="InterPro"/>
</dbReference>
<evidence type="ECO:0000259" key="1">
    <source>
        <dbReference type="PROSITE" id="PS51208"/>
    </source>
</evidence>
<dbReference type="AlphaFoldDB" id="A0A4Q9EM32"/>
<dbReference type="PROSITE" id="PS51208">
    <property type="entry name" value="AUTOTRANSPORTER"/>
    <property type="match status" value="1"/>
</dbReference>
<name>A0A4Q9EM32_9GAMM</name>
<dbReference type="Pfam" id="PF03797">
    <property type="entry name" value="Autotransporter"/>
    <property type="match status" value="1"/>
</dbReference>
<dbReference type="InterPro" id="IPR050909">
    <property type="entry name" value="Bact_Autotransporter_VF"/>
</dbReference>
<proteinExistence type="predicted"/>
<dbReference type="NCBIfam" id="TIGR01414">
    <property type="entry name" value="autotrans_barl"/>
    <property type="match status" value="1"/>
</dbReference>
<dbReference type="InterPro" id="IPR006315">
    <property type="entry name" value="OM_autotransptr_brl_dom"/>
</dbReference>
<dbReference type="PANTHER" id="PTHR12338">
    <property type="entry name" value="AUTOTRANSPORTER"/>
    <property type="match status" value="1"/>
</dbReference>
<protein>
    <submittedName>
        <fullName evidence="2">Autotransporter outer membrane beta-barrel domain-containing protein</fullName>
    </submittedName>
</protein>
<evidence type="ECO:0000313" key="3">
    <source>
        <dbReference type="Proteomes" id="UP000293380"/>
    </source>
</evidence>
<dbReference type="SMART" id="SM00869">
    <property type="entry name" value="Autotransporter"/>
    <property type="match status" value="1"/>
</dbReference>
<comment type="caution">
    <text evidence="2">The sequence shown here is derived from an EMBL/GenBank/DDBJ whole genome shotgun (WGS) entry which is preliminary data.</text>
</comment>
<organism evidence="2 3">
    <name type="scientific">Hafnia paralvei</name>
    <dbReference type="NCBI Taxonomy" id="546367"/>
    <lineage>
        <taxon>Bacteria</taxon>
        <taxon>Pseudomonadati</taxon>
        <taxon>Pseudomonadota</taxon>
        <taxon>Gammaproteobacteria</taxon>
        <taxon>Enterobacterales</taxon>
        <taxon>Hafniaceae</taxon>
        <taxon>Hafnia</taxon>
    </lineage>
</organism>
<dbReference type="Proteomes" id="UP000293380">
    <property type="component" value="Unassembled WGS sequence"/>
</dbReference>
<accession>A0A4Q9EM32</accession>
<evidence type="ECO:0000313" key="2">
    <source>
        <dbReference type="EMBL" id="TBM25846.1"/>
    </source>
</evidence>
<feature type="non-terminal residue" evidence="2">
    <location>
        <position position="1"/>
    </location>
</feature>
<feature type="domain" description="Autotransporter" evidence="1">
    <location>
        <begin position="41"/>
        <end position="329"/>
    </location>
</feature>
<dbReference type="RefSeq" id="WP_130959682.1">
    <property type="nucleotide sequence ID" value="NZ_SITD01000058.1"/>
</dbReference>